<feature type="transmembrane region" description="Helical" evidence="11">
    <location>
        <begin position="259"/>
        <end position="277"/>
    </location>
</feature>
<feature type="transmembrane region" description="Helical" evidence="11">
    <location>
        <begin position="436"/>
        <end position="456"/>
    </location>
</feature>
<dbReference type="InterPro" id="IPR016152">
    <property type="entry name" value="PTrfase/Anion_transptr"/>
</dbReference>
<dbReference type="Pfam" id="PF02378">
    <property type="entry name" value="PTS_EIIC"/>
    <property type="match status" value="1"/>
</dbReference>
<dbReference type="InterPro" id="IPR013014">
    <property type="entry name" value="PTS_EIIC_2"/>
</dbReference>
<feature type="domain" description="PTS EIIA type-2" evidence="12">
    <location>
        <begin position="489"/>
        <end position="633"/>
    </location>
</feature>
<keyword evidence="10 11" id="KW-0472">Membrane</keyword>
<keyword evidence="6" id="KW-0808">Transferase</keyword>
<dbReference type="CDD" id="cd05569">
    <property type="entry name" value="PTS_IIB_fructose"/>
    <property type="match status" value="1"/>
</dbReference>
<feature type="transmembrane region" description="Helical" evidence="11">
    <location>
        <begin position="175"/>
        <end position="197"/>
    </location>
</feature>
<feature type="domain" description="PTS EIIC type-2" evidence="14">
    <location>
        <begin position="132"/>
        <end position="467"/>
    </location>
</feature>
<name>A0A3D8TP74_9LIST</name>
<dbReference type="EMBL" id="LARY01000002">
    <property type="protein sequence ID" value="RDX00688.1"/>
    <property type="molecule type" value="Genomic_DNA"/>
</dbReference>
<accession>A0A3D8TP74</accession>
<organism evidence="15 16">
    <name type="scientific">Listeria kieliensis</name>
    <dbReference type="NCBI Taxonomy" id="1621700"/>
    <lineage>
        <taxon>Bacteria</taxon>
        <taxon>Bacillati</taxon>
        <taxon>Bacillota</taxon>
        <taxon>Bacilli</taxon>
        <taxon>Bacillales</taxon>
        <taxon>Listeriaceae</taxon>
        <taxon>Listeria</taxon>
    </lineage>
</organism>
<evidence type="ECO:0000256" key="2">
    <source>
        <dbReference type="ARBA" id="ARBA00022448"/>
    </source>
</evidence>
<dbReference type="InterPro" id="IPR003352">
    <property type="entry name" value="PTS_EIIC"/>
</dbReference>
<dbReference type="RefSeq" id="WP_115752930.1">
    <property type="nucleotide sequence ID" value="NZ_LARY01000002.1"/>
</dbReference>
<dbReference type="SUPFAM" id="SSF52794">
    <property type="entry name" value="PTS system IIB component-like"/>
    <property type="match status" value="1"/>
</dbReference>
<dbReference type="Pfam" id="PF02302">
    <property type="entry name" value="PTS_IIB"/>
    <property type="match status" value="1"/>
</dbReference>
<dbReference type="InterPro" id="IPR036095">
    <property type="entry name" value="PTS_EIIB-like_sf"/>
</dbReference>
<dbReference type="Pfam" id="PF00359">
    <property type="entry name" value="PTS_EIIA_2"/>
    <property type="match status" value="1"/>
</dbReference>
<keyword evidence="7" id="KW-0598">Phosphotransferase system</keyword>
<dbReference type="PROSITE" id="PS51094">
    <property type="entry name" value="PTS_EIIA_TYPE_2"/>
    <property type="match status" value="1"/>
</dbReference>
<dbReference type="PROSITE" id="PS51104">
    <property type="entry name" value="PTS_EIIC_TYPE_2"/>
    <property type="match status" value="1"/>
</dbReference>
<evidence type="ECO:0000256" key="10">
    <source>
        <dbReference type="ARBA" id="ARBA00023136"/>
    </source>
</evidence>
<dbReference type="InterPro" id="IPR013011">
    <property type="entry name" value="PTS_EIIB_2"/>
</dbReference>
<dbReference type="NCBIfam" id="TIGR00848">
    <property type="entry name" value="fruA"/>
    <property type="match status" value="1"/>
</dbReference>
<keyword evidence="2" id="KW-0813">Transport</keyword>
<dbReference type="PANTHER" id="PTHR30505">
    <property type="entry name" value="FRUCTOSE-LIKE PERMEASE"/>
    <property type="match status" value="1"/>
</dbReference>
<dbReference type="NCBIfam" id="TIGR01427">
    <property type="entry name" value="PTS_IIC_fructo"/>
    <property type="match status" value="1"/>
</dbReference>
<dbReference type="InterPro" id="IPR050864">
    <property type="entry name" value="Bacterial_PTS_Sugar_Transport"/>
</dbReference>
<keyword evidence="4" id="KW-0597">Phosphoprotein</keyword>
<keyword evidence="5" id="KW-0762">Sugar transport</keyword>
<evidence type="ECO:0000256" key="8">
    <source>
        <dbReference type="ARBA" id="ARBA00022692"/>
    </source>
</evidence>
<gene>
    <name evidence="15" type="ORF">UR08_06800</name>
</gene>
<evidence type="ECO:0000259" key="12">
    <source>
        <dbReference type="PROSITE" id="PS51094"/>
    </source>
</evidence>
<evidence type="ECO:0000256" key="1">
    <source>
        <dbReference type="ARBA" id="ARBA00004429"/>
    </source>
</evidence>
<comment type="subcellular location">
    <subcellularLocation>
        <location evidence="1">Cell inner membrane</location>
        <topology evidence="1">Multi-pass membrane protein</topology>
    </subcellularLocation>
</comment>
<feature type="transmembrane region" description="Helical" evidence="11">
    <location>
        <begin position="396"/>
        <end position="416"/>
    </location>
</feature>
<feature type="transmembrane region" description="Helical" evidence="11">
    <location>
        <begin position="209"/>
        <end position="239"/>
    </location>
</feature>
<dbReference type="SUPFAM" id="SSF55804">
    <property type="entry name" value="Phoshotransferase/anion transport protein"/>
    <property type="match status" value="1"/>
</dbReference>
<keyword evidence="8 11" id="KW-0812">Transmembrane</keyword>
<proteinExistence type="predicted"/>
<dbReference type="NCBIfam" id="TIGR00829">
    <property type="entry name" value="FRU"/>
    <property type="match status" value="1"/>
</dbReference>
<dbReference type="InterPro" id="IPR004715">
    <property type="entry name" value="PTS_IIA_fruc"/>
</dbReference>
<evidence type="ECO:0000256" key="6">
    <source>
        <dbReference type="ARBA" id="ARBA00022679"/>
    </source>
</evidence>
<evidence type="ECO:0000256" key="9">
    <source>
        <dbReference type="ARBA" id="ARBA00022989"/>
    </source>
</evidence>
<dbReference type="FunFam" id="3.40.50.2300:FF:000014">
    <property type="entry name" value="PTS system fructose-like transporter subunit IIB"/>
    <property type="match status" value="1"/>
</dbReference>
<feature type="transmembrane region" description="Helical" evidence="11">
    <location>
        <begin position="298"/>
        <end position="316"/>
    </location>
</feature>
<evidence type="ECO:0000313" key="16">
    <source>
        <dbReference type="Proteomes" id="UP000257055"/>
    </source>
</evidence>
<dbReference type="GO" id="GO:0005351">
    <property type="term" value="F:carbohydrate:proton symporter activity"/>
    <property type="evidence" value="ECO:0007669"/>
    <property type="project" value="InterPro"/>
</dbReference>
<keyword evidence="3" id="KW-1003">Cell membrane</keyword>
<evidence type="ECO:0000256" key="4">
    <source>
        <dbReference type="ARBA" id="ARBA00022553"/>
    </source>
</evidence>
<dbReference type="Gene3D" id="3.40.930.10">
    <property type="entry name" value="Mannitol-specific EII, Chain A"/>
    <property type="match status" value="1"/>
</dbReference>
<dbReference type="PANTHER" id="PTHR30505:SF28">
    <property type="entry name" value="PTS SYSTEM 2-O-ALPHA-MANNOSYL-D-GLYCERATE-SPECIFIC EIIABC COMPONENT"/>
    <property type="match status" value="1"/>
</dbReference>
<reference evidence="16" key="1">
    <citation type="submission" date="2015-04" db="EMBL/GenBank/DDBJ databases">
        <authorList>
            <person name="Schardt J."/>
            <person name="Mueller-Herbst S."/>
            <person name="Scherer S."/>
            <person name="Huptas C."/>
        </authorList>
    </citation>
    <scope>NUCLEOTIDE SEQUENCE [LARGE SCALE GENOMIC DNA]</scope>
    <source>
        <strain evidence="16">Kiel-L1</strain>
    </source>
</reference>
<dbReference type="GO" id="GO:0022877">
    <property type="term" value="F:protein-N(PI)-phosphohistidine-fructose phosphotransferase system transporter activity"/>
    <property type="evidence" value="ECO:0007669"/>
    <property type="project" value="InterPro"/>
</dbReference>
<dbReference type="Proteomes" id="UP000257055">
    <property type="component" value="Unassembled WGS sequence"/>
</dbReference>
<dbReference type="GO" id="GO:0005886">
    <property type="term" value="C:plasma membrane"/>
    <property type="evidence" value="ECO:0007669"/>
    <property type="project" value="UniProtKB-SubCell"/>
</dbReference>
<keyword evidence="16" id="KW-1185">Reference proteome</keyword>
<feature type="transmembrane region" description="Helical" evidence="11">
    <location>
        <begin position="143"/>
        <end position="163"/>
    </location>
</feature>
<comment type="caution">
    <text evidence="15">The sequence shown here is derived from an EMBL/GenBank/DDBJ whole genome shotgun (WGS) entry which is preliminary data.</text>
</comment>
<evidence type="ECO:0000313" key="15">
    <source>
        <dbReference type="EMBL" id="RDX00688.1"/>
    </source>
</evidence>
<evidence type="ECO:0000256" key="11">
    <source>
        <dbReference type="SAM" id="Phobius"/>
    </source>
</evidence>
<sequence length="638" mass="68020">MKTYQIIAATGCPTGIAHTFMAQEALEKAAAERGITIKVETHGQEGIQNELTQAEIDAADVVIIAADKDVRKERFSGKKVIDVSVGRGIKDAPELIQRALSGTVLVYHAAGGESAKSANQPGEEKPSFWHQIYVYLMNGVSHMLPVVVAGGVMVAISFMFGINSADPKSAEYNEFAFYLKSIGGIAMNLMVPILSAYIAEAIAKRPGLIIGFITGMIAFTNGTGFLGGIVGGFLAGYVMLGLSHLLKGLPKQLDGLKSIFLFPVLGIFIAGLSMWLLSAPMEMINKGMMDFLAGFQDSNPILLGLIVGAMCAFDMGGPVNKAAYVTGTALLAQGNYFFMAGVSAACIAPPLATGFAVLFARKVYSADERSAGYVNFLLGSTHITEGAIPFAAKKPLVVIPFLMVGSAIAAILTYLFQVQVPAPHGGFIVLPIVTHPLLWVLAILLGSLVAGALMAWNQTRSVQKQEQKTQGETQAVVAEKAAEPVSLSDVIRQDLIFTDVEAVSQKDCFKKLADIAVNSGLATNAKAVVSGFEAREKESTTGMEHGIAIPHTELAEISKPALIIMKLENGVEWNSLDGSQTKLVLAMLIPKGGARGHLAILSEISKLLVHESFINELMQAKTKNEIEQLFKEKVKNHD</sequence>
<protein>
    <submittedName>
        <fullName evidence="15">PTS fructose transporter subunit IIABC</fullName>
    </submittedName>
</protein>
<evidence type="ECO:0000259" key="13">
    <source>
        <dbReference type="PROSITE" id="PS51099"/>
    </source>
</evidence>
<dbReference type="GO" id="GO:0090563">
    <property type="term" value="F:protein-phosphocysteine-sugar phosphotransferase activity"/>
    <property type="evidence" value="ECO:0007669"/>
    <property type="project" value="TreeGrafter"/>
</dbReference>
<evidence type="ECO:0000256" key="7">
    <source>
        <dbReference type="ARBA" id="ARBA00022683"/>
    </source>
</evidence>
<dbReference type="InterPro" id="IPR006327">
    <property type="entry name" value="PTS_IIC_fruc"/>
</dbReference>
<evidence type="ECO:0000256" key="3">
    <source>
        <dbReference type="ARBA" id="ARBA00022475"/>
    </source>
</evidence>
<dbReference type="CDD" id="cd00211">
    <property type="entry name" value="PTS_IIA_fru"/>
    <property type="match status" value="1"/>
</dbReference>
<dbReference type="Gene3D" id="3.40.50.2300">
    <property type="match status" value="1"/>
</dbReference>
<dbReference type="PROSITE" id="PS51099">
    <property type="entry name" value="PTS_EIIB_TYPE_2"/>
    <property type="match status" value="1"/>
</dbReference>
<evidence type="ECO:0000256" key="5">
    <source>
        <dbReference type="ARBA" id="ARBA00022597"/>
    </source>
</evidence>
<keyword evidence="9 11" id="KW-1133">Transmembrane helix</keyword>
<dbReference type="GO" id="GO:0009401">
    <property type="term" value="P:phosphoenolpyruvate-dependent sugar phosphotransferase system"/>
    <property type="evidence" value="ECO:0007669"/>
    <property type="project" value="UniProtKB-KW"/>
</dbReference>
<dbReference type="InterPro" id="IPR002178">
    <property type="entry name" value="PTS_EIIA_type-2_dom"/>
</dbReference>
<feature type="domain" description="PTS EIIB type-2" evidence="13">
    <location>
        <begin position="6"/>
        <end position="101"/>
    </location>
</feature>
<feature type="transmembrane region" description="Helical" evidence="11">
    <location>
        <begin position="336"/>
        <end position="360"/>
    </location>
</feature>
<evidence type="ECO:0000259" key="14">
    <source>
        <dbReference type="PROSITE" id="PS51104"/>
    </source>
</evidence>
<dbReference type="AlphaFoldDB" id="A0A3D8TP74"/>
<dbReference type="InterPro" id="IPR003353">
    <property type="entry name" value="PTS_IIB_fruc"/>
</dbReference>
<dbReference type="InterPro" id="IPR003501">
    <property type="entry name" value="PTS_EIIB_2/3"/>
</dbReference>